<organism evidence="4 5">
    <name type="scientific">Candidatus Jettenia ecosi</name>
    <dbReference type="NCBI Taxonomy" id="2494326"/>
    <lineage>
        <taxon>Bacteria</taxon>
        <taxon>Pseudomonadati</taxon>
        <taxon>Planctomycetota</taxon>
        <taxon>Candidatus Brocadiia</taxon>
        <taxon>Candidatus Brocadiales</taxon>
        <taxon>Candidatus Brocadiaceae</taxon>
        <taxon>Candidatus Jettenia</taxon>
    </lineage>
</organism>
<dbReference type="AlphaFoldDB" id="A0A533QMP2"/>
<dbReference type="GO" id="GO:1904047">
    <property type="term" value="F:S-adenosyl-L-methionine binding"/>
    <property type="evidence" value="ECO:0007669"/>
    <property type="project" value="TreeGrafter"/>
</dbReference>
<accession>A0A533QMP2</accession>
<proteinExistence type="predicted"/>
<comment type="caution">
    <text evidence="4">The sequence shown here is derived from an EMBL/GenBank/DDBJ whole genome shotgun (WGS) entry which is preliminary data.</text>
</comment>
<name>A0A533QMP2_9BACT</name>
<dbReference type="EMBL" id="SULG01000034">
    <property type="protein sequence ID" value="TLD41850.1"/>
    <property type="molecule type" value="Genomic_DNA"/>
</dbReference>
<gene>
    <name evidence="4" type="ORF">JETT_1867</name>
</gene>
<dbReference type="InterPro" id="IPR029063">
    <property type="entry name" value="SAM-dependent_MTases_sf"/>
</dbReference>
<dbReference type="GO" id="GO:0006298">
    <property type="term" value="P:mismatch repair"/>
    <property type="evidence" value="ECO:0007669"/>
    <property type="project" value="TreeGrafter"/>
</dbReference>
<evidence type="ECO:0000256" key="3">
    <source>
        <dbReference type="ARBA" id="ARBA00022691"/>
    </source>
</evidence>
<sequence length="351" mass="40517">MAVNLKSPIHRIGGKFFLKDWLVQHIPKHTLYCEVFGGAGHVLFGKTPSRVEVLNDIDNNLVNFFQVIKDQENRRKLIETLRYMPYSRQVWQEMRDKIRGGDERVKSQKRQSIELRLKECFGLSDRQIAKELGVSDKTVGSVRKELESIAEIPQCSRQTSDGRIYPSQRQNQKTNITRAAEWFYLNRSCFGGDMQSGGFALPSTTGRNTAQSYANSIDTFHDIARRMQGVTVECLPYAECIQRYDSKDTLFFCDPPYLNAEGYYGKKNFAYDDHRDLANMLNMVKGQVMVTHYQNAFYDDLYKNWQNYTFESFKGSHKADAGEEKPVTTEVLYCNFSPGVKTRSLFSELLQ</sequence>
<dbReference type="Proteomes" id="UP000319783">
    <property type="component" value="Unassembled WGS sequence"/>
</dbReference>
<keyword evidence="2 4" id="KW-0808">Transferase</keyword>
<dbReference type="GO" id="GO:0009307">
    <property type="term" value="P:DNA restriction-modification system"/>
    <property type="evidence" value="ECO:0007669"/>
    <property type="project" value="InterPro"/>
</dbReference>
<dbReference type="InterPro" id="IPR012327">
    <property type="entry name" value="MeTrfase_D12"/>
</dbReference>
<evidence type="ECO:0000256" key="1">
    <source>
        <dbReference type="ARBA" id="ARBA00022603"/>
    </source>
</evidence>
<dbReference type="GO" id="GO:0032259">
    <property type="term" value="P:methylation"/>
    <property type="evidence" value="ECO:0007669"/>
    <property type="project" value="UniProtKB-KW"/>
</dbReference>
<dbReference type="SUPFAM" id="SSF53335">
    <property type="entry name" value="S-adenosyl-L-methionine-dependent methyltransferases"/>
    <property type="match status" value="1"/>
</dbReference>
<evidence type="ECO:0000313" key="5">
    <source>
        <dbReference type="Proteomes" id="UP000319783"/>
    </source>
</evidence>
<dbReference type="PANTHER" id="PTHR30481">
    <property type="entry name" value="DNA ADENINE METHYLASE"/>
    <property type="match status" value="1"/>
</dbReference>
<reference evidence="4 5" key="1">
    <citation type="submission" date="2019-04" db="EMBL/GenBank/DDBJ databases">
        <title>Genome of a novel bacterium Candidatus Jettenia ecosi reconstructed from metagenome of an anammox bioreactor.</title>
        <authorList>
            <person name="Mardanov A.V."/>
            <person name="Beletsky A.V."/>
            <person name="Ravin N.V."/>
            <person name="Botchkova E.A."/>
            <person name="Litti Y.V."/>
            <person name="Nozhevnikova A.N."/>
        </authorList>
    </citation>
    <scope>NUCLEOTIDE SEQUENCE [LARGE SCALE GENOMIC DNA]</scope>
    <source>
        <strain evidence="4">J2</strain>
    </source>
</reference>
<dbReference type="Gene3D" id="3.40.50.150">
    <property type="entry name" value="Vaccinia Virus protein VP39"/>
    <property type="match status" value="2"/>
</dbReference>
<dbReference type="GO" id="GO:0043565">
    <property type="term" value="F:sequence-specific DNA binding"/>
    <property type="evidence" value="ECO:0007669"/>
    <property type="project" value="TreeGrafter"/>
</dbReference>
<keyword evidence="1 4" id="KW-0489">Methyltransferase</keyword>
<dbReference type="GO" id="GO:0009007">
    <property type="term" value="F:site-specific DNA-methyltransferase (adenine-specific) activity"/>
    <property type="evidence" value="ECO:0007669"/>
    <property type="project" value="UniProtKB-EC"/>
</dbReference>
<dbReference type="Pfam" id="PF02086">
    <property type="entry name" value="MethyltransfD12"/>
    <property type="match status" value="1"/>
</dbReference>
<evidence type="ECO:0000256" key="2">
    <source>
        <dbReference type="ARBA" id="ARBA00022679"/>
    </source>
</evidence>
<evidence type="ECO:0000313" key="4">
    <source>
        <dbReference type="EMBL" id="TLD41850.1"/>
    </source>
</evidence>
<keyword evidence="3" id="KW-0949">S-adenosyl-L-methionine</keyword>
<protein>
    <submittedName>
        <fullName evidence="4">Methyltransferase</fullName>
    </submittedName>
</protein>